<sequence>MSETPSVSAIVRDAEWLAHRYDPGHDAFHFRRVARDRRTLVPFLTDLHLGEDEAPVILRRTDCRAAVGNDRPPLHFLFHSAYCASTMLAQLLDQRGVATSLSEPVLLNDMVGWRRRGAVPGDHARVMDDALALLGRGFEASEAVVIKPSNIFNPLARGVLTLRPEARAILLHAPLRAFLLSVARKGMWCRLWCRELLEGYLADGFVQLGFEPREYFRQSDLQVAAIGWLAQQQAFAALLAWAPDRIATLDSETLTVDPVAAASAAMAHLGLAVDAARLTAQPALGRNSKSGADFAPGERQRDLIAAEAAYGEEIEQVVGWAEVVAGQAGIALTLPQPLLPR</sequence>
<gene>
    <name evidence="1" type="ORF">CDQ92_18140</name>
</gene>
<dbReference type="AlphaFoldDB" id="A0A246JQE0"/>
<proteinExistence type="predicted"/>
<evidence type="ECO:0000313" key="2">
    <source>
        <dbReference type="Proteomes" id="UP000197361"/>
    </source>
</evidence>
<organism evidence="1 2">
    <name type="scientific">Sphingopyxis bauzanensis</name>
    <dbReference type="NCBI Taxonomy" id="651663"/>
    <lineage>
        <taxon>Bacteria</taxon>
        <taxon>Pseudomonadati</taxon>
        <taxon>Pseudomonadota</taxon>
        <taxon>Alphaproteobacteria</taxon>
        <taxon>Sphingomonadales</taxon>
        <taxon>Sphingomonadaceae</taxon>
        <taxon>Sphingopyxis</taxon>
    </lineage>
</organism>
<dbReference type="RefSeq" id="WP_088443463.1">
    <property type="nucleotide sequence ID" value="NZ_BMMC01000011.1"/>
</dbReference>
<evidence type="ECO:0000313" key="1">
    <source>
        <dbReference type="EMBL" id="OWQ95047.1"/>
    </source>
</evidence>
<protein>
    <recommendedName>
        <fullName evidence="3">Sulfotransferase family protein</fullName>
    </recommendedName>
</protein>
<keyword evidence="2" id="KW-1185">Reference proteome</keyword>
<dbReference type="OrthoDB" id="3397773at2"/>
<dbReference type="Proteomes" id="UP000197361">
    <property type="component" value="Unassembled WGS sequence"/>
</dbReference>
<comment type="caution">
    <text evidence="1">The sequence shown here is derived from an EMBL/GenBank/DDBJ whole genome shotgun (WGS) entry which is preliminary data.</text>
</comment>
<dbReference type="SUPFAM" id="SSF52540">
    <property type="entry name" value="P-loop containing nucleoside triphosphate hydrolases"/>
    <property type="match status" value="1"/>
</dbReference>
<dbReference type="Gene3D" id="3.40.50.300">
    <property type="entry name" value="P-loop containing nucleotide triphosphate hydrolases"/>
    <property type="match status" value="1"/>
</dbReference>
<evidence type="ECO:0008006" key="3">
    <source>
        <dbReference type="Google" id="ProtNLM"/>
    </source>
</evidence>
<dbReference type="EMBL" id="NISK01000004">
    <property type="protein sequence ID" value="OWQ95047.1"/>
    <property type="molecule type" value="Genomic_DNA"/>
</dbReference>
<name>A0A246JQE0_9SPHN</name>
<reference evidence="1 2" key="1">
    <citation type="journal article" date="2010" name="Int. J. Syst. Evol. Microbiol.">
        <title>Sphingopyxis bauzanensis sp. nov., a psychrophilic bacterium isolated from soil.</title>
        <authorList>
            <person name="Zhang D.C."/>
            <person name="Liu H.C."/>
            <person name="Xin Y.H."/>
            <person name="Zhou Y.G."/>
            <person name="Schinner F."/>
            <person name="Margesin R."/>
        </authorList>
    </citation>
    <scope>NUCLEOTIDE SEQUENCE [LARGE SCALE GENOMIC DNA]</scope>
    <source>
        <strain evidence="1 2">DSM 22271</strain>
    </source>
</reference>
<dbReference type="InterPro" id="IPR027417">
    <property type="entry name" value="P-loop_NTPase"/>
</dbReference>
<accession>A0A246JQE0</accession>